<dbReference type="AlphaFoldDB" id="A0A1I6PG95"/>
<keyword evidence="1" id="KW-0805">Transcription regulation</keyword>
<dbReference type="STRING" id="95161.SAMN05660874_00748"/>
<evidence type="ECO:0000313" key="6">
    <source>
        <dbReference type="Proteomes" id="UP000198852"/>
    </source>
</evidence>
<dbReference type="EMBL" id="FOZX01000001">
    <property type="protein sequence ID" value="SFS39179.1"/>
    <property type="molecule type" value="Genomic_DNA"/>
</dbReference>
<gene>
    <name evidence="5" type="ORF">SAMN05660874_00748</name>
</gene>
<dbReference type="PROSITE" id="PS50949">
    <property type="entry name" value="HTH_GNTR"/>
    <property type="match status" value="1"/>
</dbReference>
<evidence type="ECO:0000256" key="3">
    <source>
        <dbReference type="ARBA" id="ARBA00023163"/>
    </source>
</evidence>
<keyword evidence="6" id="KW-1185">Reference proteome</keyword>
<dbReference type="SMART" id="SM00895">
    <property type="entry name" value="FCD"/>
    <property type="match status" value="1"/>
</dbReference>
<dbReference type="RefSeq" id="WP_093413664.1">
    <property type="nucleotide sequence ID" value="NZ_FOZX01000001.1"/>
</dbReference>
<evidence type="ECO:0000256" key="1">
    <source>
        <dbReference type="ARBA" id="ARBA00023015"/>
    </source>
</evidence>
<dbReference type="Pfam" id="PF07729">
    <property type="entry name" value="FCD"/>
    <property type="match status" value="1"/>
</dbReference>
<proteinExistence type="predicted"/>
<dbReference type="InterPro" id="IPR011711">
    <property type="entry name" value="GntR_C"/>
</dbReference>
<dbReference type="SUPFAM" id="SSF46785">
    <property type="entry name" value="Winged helix' DNA-binding domain"/>
    <property type="match status" value="1"/>
</dbReference>
<dbReference type="PRINTS" id="PR00035">
    <property type="entry name" value="HTHGNTR"/>
</dbReference>
<dbReference type="Proteomes" id="UP000198852">
    <property type="component" value="Unassembled WGS sequence"/>
</dbReference>
<dbReference type="Gene3D" id="1.10.10.10">
    <property type="entry name" value="Winged helix-like DNA-binding domain superfamily/Winged helix DNA-binding domain"/>
    <property type="match status" value="1"/>
</dbReference>
<dbReference type="InterPro" id="IPR036388">
    <property type="entry name" value="WH-like_DNA-bd_sf"/>
</dbReference>
<evidence type="ECO:0000259" key="4">
    <source>
        <dbReference type="PROSITE" id="PS50949"/>
    </source>
</evidence>
<dbReference type="PANTHER" id="PTHR43537:SF5">
    <property type="entry name" value="UXU OPERON TRANSCRIPTIONAL REGULATOR"/>
    <property type="match status" value="1"/>
</dbReference>
<dbReference type="Gene3D" id="1.20.120.530">
    <property type="entry name" value="GntR ligand-binding domain-like"/>
    <property type="match status" value="1"/>
</dbReference>
<keyword evidence="2" id="KW-0238">DNA-binding</keyword>
<sequence length="245" mass="27609">MSSAAYSSWEPARKVRTYEQVMAQIEQRILDGRLAPGDRLPSEREFAQLLGVSRPSLREALRVLEALGVVDVRPGRGPDGGTVFLGHPGTGFSMLLKMQLALGHFDPTEVLRTRLTLEEWAMREAARHATEDDHLALRAILDQMDSPHLTARDFNGLDTEFHVRIAEATGNSLAAHLMGSLRTAIQRQMIEAYEQLDDWRLTSRRVRSEHRAILQAIENRDGQRAVELLHGHISDFYELGEDPRA</sequence>
<name>A0A1I6PG95_9PSEU</name>
<accession>A0A1I6PG95</accession>
<dbReference type="SUPFAM" id="SSF48008">
    <property type="entry name" value="GntR ligand-binding domain-like"/>
    <property type="match status" value="1"/>
</dbReference>
<dbReference type="PANTHER" id="PTHR43537">
    <property type="entry name" value="TRANSCRIPTIONAL REGULATOR, GNTR FAMILY"/>
    <property type="match status" value="1"/>
</dbReference>
<dbReference type="InterPro" id="IPR036390">
    <property type="entry name" value="WH_DNA-bd_sf"/>
</dbReference>
<dbReference type="InterPro" id="IPR008920">
    <property type="entry name" value="TF_FadR/GntR_C"/>
</dbReference>
<dbReference type="SMART" id="SM00345">
    <property type="entry name" value="HTH_GNTR"/>
    <property type="match status" value="1"/>
</dbReference>
<dbReference type="GO" id="GO:0003677">
    <property type="term" value="F:DNA binding"/>
    <property type="evidence" value="ECO:0007669"/>
    <property type="project" value="UniProtKB-KW"/>
</dbReference>
<feature type="domain" description="HTH gntR-type" evidence="4">
    <location>
        <begin position="15"/>
        <end position="87"/>
    </location>
</feature>
<dbReference type="CDD" id="cd07377">
    <property type="entry name" value="WHTH_GntR"/>
    <property type="match status" value="1"/>
</dbReference>
<dbReference type="GO" id="GO:0003700">
    <property type="term" value="F:DNA-binding transcription factor activity"/>
    <property type="evidence" value="ECO:0007669"/>
    <property type="project" value="InterPro"/>
</dbReference>
<evidence type="ECO:0000256" key="2">
    <source>
        <dbReference type="ARBA" id="ARBA00023125"/>
    </source>
</evidence>
<dbReference type="InterPro" id="IPR000524">
    <property type="entry name" value="Tscrpt_reg_HTH_GntR"/>
</dbReference>
<dbReference type="Pfam" id="PF00392">
    <property type="entry name" value="GntR"/>
    <property type="match status" value="1"/>
</dbReference>
<evidence type="ECO:0000313" key="5">
    <source>
        <dbReference type="EMBL" id="SFS39179.1"/>
    </source>
</evidence>
<protein>
    <submittedName>
        <fullName evidence="5">Transcriptional regulator, GntR family</fullName>
    </submittedName>
</protein>
<organism evidence="5 6">
    <name type="scientific">Saccharopolyspora flava</name>
    <dbReference type="NCBI Taxonomy" id="95161"/>
    <lineage>
        <taxon>Bacteria</taxon>
        <taxon>Bacillati</taxon>
        <taxon>Actinomycetota</taxon>
        <taxon>Actinomycetes</taxon>
        <taxon>Pseudonocardiales</taxon>
        <taxon>Pseudonocardiaceae</taxon>
        <taxon>Saccharopolyspora</taxon>
    </lineage>
</organism>
<keyword evidence="3" id="KW-0804">Transcription</keyword>
<dbReference type="OrthoDB" id="3567645at2"/>
<reference evidence="6" key="1">
    <citation type="submission" date="2016-10" db="EMBL/GenBank/DDBJ databases">
        <authorList>
            <person name="Varghese N."/>
            <person name="Submissions S."/>
        </authorList>
    </citation>
    <scope>NUCLEOTIDE SEQUENCE [LARGE SCALE GENOMIC DNA]</scope>
    <source>
        <strain evidence="6">DSM 44771</strain>
    </source>
</reference>